<name>A0ABV7Y8H4_9ACTN</name>
<dbReference type="Proteomes" id="UP001595699">
    <property type="component" value="Unassembled WGS sequence"/>
</dbReference>
<dbReference type="RefSeq" id="WP_205117350.1">
    <property type="nucleotide sequence ID" value="NZ_JAFBCM010000001.1"/>
</dbReference>
<reference evidence="2" key="1">
    <citation type="journal article" date="2019" name="Int. J. Syst. Evol. Microbiol.">
        <title>The Global Catalogue of Microorganisms (GCM) 10K type strain sequencing project: providing services to taxonomists for standard genome sequencing and annotation.</title>
        <authorList>
            <consortium name="The Broad Institute Genomics Platform"/>
            <consortium name="The Broad Institute Genome Sequencing Center for Infectious Disease"/>
            <person name="Wu L."/>
            <person name="Ma J."/>
        </authorList>
    </citation>
    <scope>NUCLEOTIDE SEQUENCE [LARGE SCALE GENOMIC DNA]</scope>
    <source>
        <strain evidence="2">CGMCC 4.7241</strain>
    </source>
</reference>
<comment type="caution">
    <text evidence="1">The sequence shown here is derived from an EMBL/GenBank/DDBJ whole genome shotgun (WGS) entry which is preliminary data.</text>
</comment>
<gene>
    <name evidence="1" type="ORF">ACFOUW_09805</name>
</gene>
<dbReference type="Pfam" id="PF13646">
    <property type="entry name" value="HEAT_2"/>
    <property type="match status" value="1"/>
</dbReference>
<organism evidence="1 2">
    <name type="scientific">Tenggerimyces flavus</name>
    <dbReference type="NCBI Taxonomy" id="1708749"/>
    <lineage>
        <taxon>Bacteria</taxon>
        <taxon>Bacillati</taxon>
        <taxon>Actinomycetota</taxon>
        <taxon>Actinomycetes</taxon>
        <taxon>Propionibacteriales</taxon>
        <taxon>Nocardioidaceae</taxon>
        <taxon>Tenggerimyces</taxon>
    </lineage>
</organism>
<keyword evidence="2" id="KW-1185">Reference proteome</keyword>
<sequence length="191" mass="20558">MMENPTVGDPEHLSPADLVAAAVREFGERELVLRCVALLRSGSWVDDPDLLPAIANGQGSEVMAGRWGPPYWARVWAMRTFLYAWDPAAVPVVVAGLSDEAWRVRELAGKVAVKCEVGEAAAALLPVLADEIPRVRAAAARAVGTVGESEHAGPLRALLEDDESSVRVQAARALERLAKRLDRDIDHLGLP</sequence>
<dbReference type="SUPFAM" id="SSF48371">
    <property type="entry name" value="ARM repeat"/>
    <property type="match status" value="1"/>
</dbReference>
<proteinExistence type="predicted"/>
<evidence type="ECO:0000313" key="1">
    <source>
        <dbReference type="EMBL" id="MFC3761134.1"/>
    </source>
</evidence>
<evidence type="ECO:0000313" key="2">
    <source>
        <dbReference type="Proteomes" id="UP001595699"/>
    </source>
</evidence>
<dbReference type="Gene3D" id="1.25.10.10">
    <property type="entry name" value="Leucine-rich Repeat Variant"/>
    <property type="match status" value="1"/>
</dbReference>
<dbReference type="InterPro" id="IPR011989">
    <property type="entry name" value="ARM-like"/>
</dbReference>
<dbReference type="InterPro" id="IPR016024">
    <property type="entry name" value="ARM-type_fold"/>
</dbReference>
<protein>
    <submittedName>
        <fullName evidence="1">HEAT repeat domain-containing protein</fullName>
    </submittedName>
</protein>
<dbReference type="EMBL" id="JBHRZH010000006">
    <property type="protein sequence ID" value="MFC3761134.1"/>
    <property type="molecule type" value="Genomic_DNA"/>
</dbReference>
<dbReference type="InterPro" id="IPR004155">
    <property type="entry name" value="PBS_lyase_HEAT"/>
</dbReference>
<accession>A0ABV7Y8H4</accession>
<dbReference type="SMART" id="SM00567">
    <property type="entry name" value="EZ_HEAT"/>
    <property type="match status" value="2"/>
</dbReference>